<gene>
    <name evidence="1" type="ORF">R1sor_003648</name>
</gene>
<evidence type="ECO:0000313" key="1">
    <source>
        <dbReference type="EMBL" id="KAL3685626.1"/>
    </source>
</evidence>
<dbReference type="Proteomes" id="UP001633002">
    <property type="component" value="Unassembled WGS sequence"/>
</dbReference>
<protein>
    <submittedName>
        <fullName evidence="1">Uncharacterized protein</fullName>
    </submittedName>
</protein>
<organism evidence="1 2">
    <name type="scientific">Riccia sorocarpa</name>
    <dbReference type="NCBI Taxonomy" id="122646"/>
    <lineage>
        <taxon>Eukaryota</taxon>
        <taxon>Viridiplantae</taxon>
        <taxon>Streptophyta</taxon>
        <taxon>Embryophyta</taxon>
        <taxon>Marchantiophyta</taxon>
        <taxon>Marchantiopsida</taxon>
        <taxon>Marchantiidae</taxon>
        <taxon>Marchantiales</taxon>
        <taxon>Ricciaceae</taxon>
        <taxon>Riccia</taxon>
    </lineage>
</organism>
<keyword evidence="2" id="KW-1185">Reference proteome</keyword>
<comment type="caution">
    <text evidence="1">The sequence shown here is derived from an EMBL/GenBank/DDBJ whole genome shotgun (WGS) entry which is preliminary data.</text>
</comment>
<accession>A0ABD3H3X0</accession>
<evidence type="ECO:0000313" key="2">
    <source>
        <dbReference type="Proteomes" id="UP001633002"/>
    </source>
</evidence>
<dbReference type="AlphaFoldDB" id="A0ABD3H3X0"/>
<proteinExistence type="predicted"/>
<reference evidence="1 2" key="1">
    <citation type="submission" date="2024-09" db="EMBL/GenBank/DDBJ databases">
        <title>Chromosome-scale assembly of Riccia sorocarpa.</title>
        <authorList>
            <person name="Paukszto L."/>
        </authorList>
    </citation>
    <scope>NUCLEOTIDE SEQUENCE [LARGE SCALE GENOMIC DNA]</scope>
    <source>
        <strain evidence="1">LP-2024</strain>
        <tissue evidence="1">Aerial parts of the thallus</tissue>
    </source>
</reference>
<name>A0ABD3H3X0_9MARC</name>
<sequence length="172" mass="18601">MSAVGSTGSSVALLTVSLRSHPSLSAFSVCSARDGVIREFDDSSLNVQLTKDLDLFASSVHCFYLPVVVTRQDDVDIVKFGEDGGKKLGNTEGENWGARGDFGSQVRAFGIFGILQGTEENPDFLEDVKSQFSKDSKFIVDLHCGWHIEAISQSCGGSSVQVSLPLKTTLYW</sequence>
<dbReference type="EMBL" id="JBJQOH010000006">
    <property type="protein sequence ID" value="KAL3685626.1"/>
    <property type="molecule type" value="Genomic_DNA"/>
</dbReference>